<protein>
    <submittedName>
        <fullName evidence="1">Uncharacterized protein</fullName>
    </submittedName>
</protein>
<gene>
    <name evidence="1" type="ordered locus">CA2559_06940</name>
</gene>
<dbReference type="AlphaFoldDB" id="A3U8B0"/>
<sequence length="139" mass="15950">MHLISNSYSQPTAHLSAKELLGSARNVLRLVKRLKIKQASSKYDLNAPCKHTISFLNNLSEDVEHLVSTLQDSLQTPSFVQRLSYDSALKKDFHYLISHCALLEMKNLSVRTLTVNLKQELKRLNQLQSHWFNTTCLKN</sequence>
<reference evidence="1 2" key="1">
    <citation type="journal article" date="2010" name="J. Bacteriol.">
        <title>The complete genome sequence of Croceibacter atlanticus HTCC2559T.</title>
        <authorList>
            <person name="Oh H.M."/>
            <person name="Kang I."/>
            <person name="Ferriera S."/>
            <person name="Giovannoni S.J."/>
            <person name="Cho J.C."/>
        </authorList>
    </citation>
    <scope>NUCLEOTIDE SEQUENCE [LARGE SCALE GENOMIC DNA]</scope>
    <source>
        <strain evidence="2">ATCC BAA-628 / HTCC2559 / KCTC 12090</strain>
    </source>
</reference>
<evidence type="ECO:0000313" key="1">
    <source>
        <dbReference type="EMBL" id="EAP88477.1"/>
    </source>
</evidence>
<keyword evidence="2" id="KW-1185">Reference proteome</keyword>
<dbReference type="STRING" id="216432.CA2559_06940"/>
<dbReference type="Proteomes" id="UP000002297">
    <property type="component" value="Chromosome"/>
</dbReference>
<dbReference type="HOGENOM" id="CLU_1841792_0_0_10"/>
<dbReference type="RefSeq" id="WP_013187145.1">
    <property type="nucleotide sequence ID" value="NC_014230.1"/>
</dbReference>
<proteinExistence type="predicted"/>
<name>A3U8B0_CROAH</name>
<dbReference type="GeneID" id="89453162"/>
<organism evidence="1 2">
    <name type="scientific">Croceibacter atlanticus (strain ATCC BAA-628 / JCM 21780 / CIP 108009 / IAM 15332 / KCTC 12090 / HTCC2559)</name>
    <dbReference type="NCBI Taxonomy" id="216432"/>
    <lineage>
        <taxon>Bacteria</taxon>
        <taxon>Pseudomonadati</taxon>
        <taxon>Bacteroidota</taxon>
        <taxon>Flavobacteriia</taxon>
        <taxon>Flavobacteriales</taxon>
        <taxon>Flavobacteriaceae</taxon>
        <taxon>Croceibacter</taxon>
    </lineage>
</organism>
<dbReference type="KEGG" id="cat:CA2559_06940"/>
<dbReference type="EMBL" id="CP002046">
    <property type="protein sequence ID" value="EAP88477.1"/>
    <property type="molecule type" value="Genomic_DNA"/>
</dbReference>
<accession>A3U8B0</accession>
<evidence type="ECO:0000313" key="2">
    <source>
        <dbReference type="Proteomes" id="UP000002297"/>
    </source>
</evidence>